<dbReference type="RefSeq" id="XP_066703865.1">
    <property type="nucleotide sequence ID" value="XM_066838801.1"/>
</dbReference>
<evidence type="ECO:0000313" key="3">
    <source>
        <dbReference type="Proteomes" id="UP001391051"/>
    </source>
</evidence>
<dbReference type="GeneID" id="92071863"/>
<evidence type="ECO:0000313" key="2">
    <source>
        <dbReference type="EMBL" id="KAK7961754.1"/>
    </source>
</evidence>
<feature type="compositionally biased region" description="Acidic residues" evidence="1">
    <location>
        <begin position="95"/>
        <end position="112"/>
    </location>
</feature>
<dbReference type="GO" id="GO:0008168">
    <property type="term" value="F:methyltransferase activity"/>
    <property type="evidence" value="ECO:0007669"/>
    <property type="project" value="UniProtKB-KW"/>
</dbReference>
<accession>A0ABR1QPR9</accession>
<feature type="region of interest" description="Disordered" evidence="1">
    <location>
        <begin position="57"/>
        <end position="160"/>
    </location>
</feature>
<keyword evidence="3" id="KW-1185">Reference proteome</keyword>
<feature type="compositionally biased region" description="Polar residues" evidence="1">
    <location>
        <begin position="64"/>
        <end position="94"/>
    </location>
</feature>
<dbReference type="Proteomes" id="UP001391051">
    <property type="component" value="Unassembled WGS sequence"/>
</dbReference>
<sequence length="160" mass="16957">MASPAASLPPTVKLEAVAQENSLPVQGQPIASVASPSSAFVAQVRTVAAALFLAMGDGKDESSNHSTASLPTNASWSEPSDTSQSSITPGSPSTIEDDEFEPDDFEPSDFDAESLHDSTSVGSSVYGHSYRNGRRYHKARNNRSDKNDSGYHDSDLFFTG</sequence>
<keyword evidence="2" id="KW-0489">Methyltransferase</keyword>
<organism evidence="2 3">
    <name type="scientific">Apiospora aurea</name>
    <dbReference type="NCBI Taxonomy" id="335848"/>
    <lineage>
        <taxon>Eukaryota</taxon>
        <taxon>Fungi</taxon>
        <taxon>Dikarya</taxon>
        <taxon>Ascomycota</taxon>
        <taxon>Pezizomycotina</taxon>
        <taxon>Sordariomycetes</taxon>
        <taxon>Xylariomycetidae</taxon>
        <taxon>Amphisphaeriales</taxon>
        <taxon>Apiosporaceae</taxon>
        <taxon>Apiospora</taxon>
    </lineage>
</organism>
<comment type="caution">
    <text evidence="2">The sequence shown here is derived from an EMBL/GenBank/DDBJ whole genome shotgun (WGS) entry which is preliminary data.</text>
</comment>
<dbReference type="EMBL" id="JAQQWE010000002">
    <property type="protein sequence ID" value="KAK7961754.1"/>
    <property type="molecule type" value="Genomic_DNA"/>
</dbReference>
<reference evidence="2 3" key="1">
    <citation type="submission" date="2023-01" db="EMBL/GenBank/DDBJ databases">
        <title>Analysis of 21 Apiospora genomes using comparative genomics revels a genus with tremendous synthesis potential of carbohydrate active enzymes and secondary metabolites.</title>
        <authorList>
            <person name="Sorensen T."/>
        </authorList>
    </citation>
    <scope>NUCLEOTIDE SEQUENCE [LARGE SCALE GENOMIC DNA]</scope>
    <source>
        <strain evidence="2 3">CBS 24483</strain>
    </source>
</reference>
<evidence type="ECO:0000256" key="1">
    <source>
        <dbReference type="SAM" id="MobiDB-lite"/>
    </source>
</evidence>
<name>A0ABR1QPR9_9PEZI</name>
<keyword evidence="2" id="KW-0808">Transferase</keyword>
<gene>
    <name evidence="2" type="ORF">PG986_002579</name>
</gene>
<feature type="compositionally biased region" description="Basic and acidic residues" evidence="1">
    <location>
        <begin position="142"/>
        <end position="160"/>
    </location>
</feature>
<feature type="compositionally biased region" description="Basic residues" evidence="1">
    <location>
        <begin position="131"/>
        <end position="141"/>
    </location>
</feature>
<dbReference type="GO" id="GO:0032259">
    <property type="term" value="P:methylation"/>
    <property type="evidence" value="ECO:0007669"/>
    <property type="project" value="UniProtKB-KW"/>
</dbReference>
<protein>
    <submittedName>
        <fullName evidence="2">S-adenosyl-L-methionine-dependent methyltransferase</fullName>
    </submittedName>
</protein>
<proteinExistence type="predicted"/>